<evidence type="ECO:0000256" key="4">
    <source>
        <dbReference type="ARBA" id="ARBA00047942"/>
    </source>
</evidence>
<evidence type="ECO:0000313" key="7">
    <source>
        <dbReference type="Proteomes" id="UP001224674"/>
    </source>
</evidence>
<dbReference type="GO" id="GO:0032259">
    <property type="term" value="P:methylation"/>
    <property type="evidence" value="ECO:0007669"/>
    <property type="project" value="UniProtKB-KW"/>
</dbReference>
<comment type="catalytic activity">
    <reaction evidence="4">
        <text>a 2'-deoxyadenosine in DNA + S-adenosyl-L-methionine = an N(6)-methyl-2'-deoxyadenosine in DNA + S-adenosyl-L-homocysteine + H(+)</text>
        <dbReference type="Rhea" id="RHEA:15197"/>
        <dbReference type="Rhea" id="RHEA-COMP:12418"/>
        <dbReference type="Rhea" id="RHEA-COMP:12419"/>
        <dbReference type="ChEBI" id="CHEBI:15378"/>
        <dbReference type="ChEBI" id="CHEBI:57856"/>
        <dbReference type="ChEBI" id="CHEBI:59789"/>
        <dbReference type="ChEBI" id="CHEBI:90615"/>
        <dbReference type="ChEBI" id="CHEBI:90616"/>
        <dbReference type="EC" id="2.1.1.72"/>
    </reaction>
</comment>
<dbReference type="PRINTS" id="PR00507">
    <property type="entry name" value="N12N6MTFRASE"/>
</dbReference>
<gene>
    <name evidence="6" type="ORF">QDX21_07325</name>
</gene>
<name>A0AAJ6DB25_9MICC</name>
<reference evidence="6 7" key="1">
    <citation type="submission" date="2023-03" db="EMBL/GenBank/DDBJ databases">
        <title>Complete genome sequences of several Auritidibacter ignavus strains isolated from ear infections.</title>
        <authorList>
            <person name="Baehr T."/>
            <person name="Baumhoegger A.M."/>
        </authorList>
    </citation>
    <scope>NUCLEOTIDE SEQUENCE [LARGE SCALE GENOMIC DNA]</scope>
    <source>
        <strain evidence="6 7">BABAE-6</strain>
    </source>
</reference>
<dbReference type="REBASE" id="707742">
    <property type="entry name" value="AigBAE6ORF7325P"/>
</dbReference>
<dbReference type="PANTHER" id="PTHR33841:SF1">
    <property type="entry name" value="DNA METHYLTRANSFERASE A"/>
    <property type="match status" value="1"/>
</dbReference>
<dbReference type="GO" id="GO:0009007">
    <property type="term" value="F:site-specific DNA-methyltransferase (adenine-specific) activity"/>
    <property type="evidence" value="ECO:0007669"/>
    <property type="project" value="UniProtKB-EC"/>
</dbReference>
<keyword evidence="2 6" id="KW-0489">Methyltransferase</keyword>
<dbReference type="Proteomes" id="UP001224674">
    <property type="component" value="Chromosome"/>
</dbReference>
<keyword evidence="3" id="KW-0808">Transferase</keyword>
<organism evidence="6 7">
    <name type="scientific">Auritidibacter ignavus</name>
    <dbReference type="NCBI Taxonomy" id="678932"/>
    <lineage>
        <taxon>Bacteria</taxon>
        <taxon>Bacillati</taxon>
        <taxon>Actinomycetota</taxon>
        <taxon>Actinomycetes</taxon>
        <taxon>Micrococcales</taxon>
        <taxon>Micrococcaceae</taxon>
        <taxon>Auritidibacter</taxon>
    </lineage>
</organism>
<dbReference type="InterPro" id="IPR050953">
    <property type="entry name" value="N4_N6_ade-DNA_methylase"/>
</dbReference>
<evidence type="ECO:0000256" key="3">
    <source>
        <dbReference type="ARBA" id="ARBA00022679"/>
    </source>
</evidence>
<dbReference type="PANTHER" id="PTHR33841">
    <property type="entry name" value="DNA METHYLTRANSFERASE YEEA-RELATED"/>
    <property type="match status" value="1"/>
</dbReference>
<evidence type="ECO:0000256" key="1">
    <source>
        <dbReference type="ARBA" id="ARBA00011900"/>
    </source>
</evidence>
<dbReference type="InterPro" id="IPR029063">
    <property type="entry name" value="SAM-dependent_MTases_sf"/>
</dbReference>
<evidence type="ECO:0000256" key="2">
    <source>
        <dbReference type="ARBA" id="ARBA00022603"/>
    </source>
</evidence>
<dbReference type="SUPFAM" id="SSF53335">
    <property type="entry name" value="S-adenosyl-L-methionine-dependent methyltransferases"/>
    <property type="match status" value="1"/>
</dbReference>
<sequence>MEEITVVQDFMSDDFFTSGASKQSFQKFVKELREQFDAEDTPTPLSRWSGERGQLLGKLMRLEGAGSDAVIDFYRDLLDLLGYFTGQFSIETPQNADGSEAPYLEVRGGSVESLHTLIVFATPQDDVEALLDKHAATLLEPMHLPVEDSERTEDFDSAGAFLSQRFAEDNAPAFALVLAGKYALLTEQQRWQEGRYVAIDLSLLFERNDTKKNGAVDRFFALASAAALAPNADESIWFSGVLEESVKFTESVSDDLREAVRESIEIIANDVVRRRREQGLEPLPQSEAQELAKEALRFLYRILFLLYSEASPELEVVPAGTAEYQAGYSLDRLRDLTLVPITNSGSGTHLYDSLAVLFRLVQDGHNELRTEDPAEADSEGLVFHSLEADLFSREATKYIDQVGLSNEQLQNVLSRLLMTRETGKRDRGFISYAELGINQLGRVYEGLMSYTGFFAETDLYEVAPDGKADKGSWVVPVSEAEEIEQKHFVTYEDSVTGERRKVLHPQDSFVFRLSGRERQQSASYYTPKVLTRFTVSQALEELITDDMSAEDILQLTVCEPALGSGAFALEAVNQLAQAYLKRRQDELGQKIDPGDYPAQLQRTKAYIALHNVYGVDLNSTAVELAEITLWLGTMVKGLAAPWFGLRLRRGNSLIGARRSTYTKAQIDAKDWLKQSPTRVPMRDTRIPGTVYQFLLPGAGWGAAADSTEGKKLAPEAVKALRAWRNSTRKKLTKAHVERLRALSERVDTLWEFSLRRLLIAEAEMRRTVPLWGRDETLPGSTVTRAQVEEALQDANGSYQRLRRVMDAWCALWFWPLTEIAAQPPTVDEWLDGLEQLLGTPFDRRRGVAAARKRGQSMLDEDINWDALGGAEYNDRVYAGAVADVDGYVEQTPWLQKAEQIARQHGFFHWELDFATVFSRGGFDLQVGNPPWVRPTLDAEALLAEFDVWWTLAHKPSEAAKNERRTKTLEVQGAQEFVTDGSTDVVCMAEFVRNVTTYPLISGTQPDLYRCFMEQTWKHASDDGIVGLIHPETHLTDQKAVNLRGGAYQRLRRHWQFVNELHLFEIHHLVSYGVHVYGKSRAPEFIQAVSLYHPDTAERSLLHDGSGEEPGLKNPDGNWDVRPHANRIVRVDRSTLVQWQKFHGNEDQSAASPAMVYSSNRSAESVLEKLAGASRVGELQPMFSAGWHESSARREGRFILEWGEPDSWKDVILQGPHLHVADPFYKQPNQSMRNNLDWSDVDLEQLPPDAIPVTAYKPVRDGLYDSSYTHWEVDGERVSARDYYRIAWRRMAANTGERTLIPAIIPPGAAHVHPVHTVAFPQGDHASVVLAAGVLGSLLNDFAIRVVTKSEIGFPQVRRLPHPDFTLGLRSSLALRVLRLNCLTDEYAELWNDAASLVSSDDKWTCSHRFARSVPLGDVSSTWTPASPLRLAADRYQAQVEIDALVALSLGITADELCAVYRTQFPVLYGYDQGRGQGARWYDVNGRLVPGDVLKGWETLGDSASSDDFTATNAQGYTYEYVPPFITLDREEDMRTAYAEFERRFGGEL</sequence>
<proteinExistence type="predicted"/>
<evidence type="ECO:0000313" key="6">
    <source>
        <dbReference type="EMBL" id="WGH92145.1"/>
    </source>
</evidence>
<evidence type="ECO:0000256" key="5">
    <source>
        <dbReference type="SAM" id="MobiDB-lite"/>
    </source>
</evidence>
<keyword evidence="7" id="KW-1185">Reference proteome</keyword>
<dbReference type="EMBL" id="CP122566">
    <property type="protein sequence ID" value="WGH92145.1"/>
    <property type="molecule type" value="Genomic_DNA"/>
</dbReference>
<feature type="region of interest" description="Disordered" evidence="5">
    <location>
        <begin position="1099"/>
        <end position="1118"/>
    </location>
</feature>
<accession>A0AAJ6DB25</accession>
<protein>
    <recommendedName>
        <fullName evidence="1">site-specific DNA-methyltransferase (adenine-specific)</fullName>
        <ecNumber evidence="1">2.1.1.72</ecNumber>
    </recommendedName>
</protein>
<dbReference type="EC" id="2.1.1.72" evidence="1"/>
<dbReference type="RefSeq" id="WP_279674386.1">
    <property type="nucleotide sequence ID" value="NZ_CP122566.1"/>
</dbReference>
<dbReference type="Gene3D" id="3.40.50.150">
    <property type="entry name" value="Vaccinia Virus protein VP39"/>
    <property type="match status" value="2"/>
</dbReference>